<sequence length="442" mass="44967">MTTTLLAAEASPTELVSLFWIVLAVWAAPVLSGVTRSFIPGVVLLLVGGMVIGPNGLDLAVESGGVALLAELGLGMLFLLAGFELEVSTLTGRSGRRAAGTWVVSLILAAAVGWMVSGRWETAVAIGLLLTSTAIGTLLPILKGSGHDSTPVGRAVLTHGAVGELGPILVMAVLLGTRSIESSIAAVGLFGLAALVILAVPARLLHIPALGRALLQGTTSTGQLAMRTVILLLATMMVVATVFGLDVVLGAFAAGMILRRLVDSLGAHLRGGGQAPDRGLAAILLRQLETVGYTLFIPAFFVVSGMGIDLKAVAASPWVLVAAVVSMLVLRGGGVWLGETVTRASPGLDGPRERARVGLYAATGLPIIVAVTEVAVNNGLMTGEISSVLVAAGAVTVLLFPLLAEVVRAGAPVRRPGATTPSPEDPVSPGSRGNDDDEDGIR</sequence>
<dbReference type="InterPro" id="IPR038770">
    <property type="entry name" value="Na+/solute_symporter_sf"/>
</dbReference>
<feature type="transmembrane region" description="Helical" evidence="10">
    <location>
        <begin position="122"/>
        <end position="142"/>
    </location>
</feature>
<evidence type="ECO:0000256" key="10">
    <source>
        <dbReference type="SAM" id="Phobius"/>
    </source>
</evidence>
<keyword evidence="8 10" id="KW-0472">Membrane</keyword>
<evidence type="ECO:0000256" key="3">
    <source>
        <dbReference type="ARBA" id="ARBA00022448"/>
    </source>
</evidence>
<feature type="transmembrane region" description="Helical" evidence="10">
    <location>
        <begin position="97"/>
        <end position="116"/>
    </location>
</feature>
<feature type="transmembrane region" description="Helical" evidence="10">
    <location>
        <begin position="388"/>
        <end position="407"/>
    </location>
</feature>
<comment type="subcellular location">
    <subcellularLocation>
        <location evidence="1">Membrane</location>
        <topology evidence="1">Multi-pass membrane protein</topology>
    </subcellularLocation>
</comment>
<evidence type="ECO:0000259" key="11">
    <source>
        <dbReference type="Pfam" id="PF00999"/>
    </source>
</evidence>
<dbReference type="EMBL" id="BAAAQG010000021">
    <property type="protein sequence ID" value="GAA1719479.1"/>
    <property type="molecule type" value="Genomic_DNA"/>
</dbReference>
<feature type="domain" description="Cation/H+ exchanger transmembrane" evidence="11">
    <location>
        <begin position="30"/>
        <end position="403"/>
    </location>
</feature>
<reference evidence="13" key="1">
    <citation type="journal article" date="2019" name="Int. J. Syst. Evol. Microbiol.">
        <title>The Global Catalogue of Microorganisms (GCM) 10K type strain sequencing project: providing services to taxonomists for standard genome sequencing and annotation.</title>
        <authorList>
            <consortium name="The Broad Institute Genomics Platform"/>
            <consortium name="The Broad Institute Genome Sequencing Center for Infectious Disease"/>
            <person name="Wu L."/>
            <person name="Ma J."/>
        </authorList>
    </citation>
    <scope>NUCLEOTIDE SEQUENCE [LARGE SCALE GENOMIC DNA]</scope>
    <source>
        <strain evidence="13">JCM 16002</strain>
    </source>
</reference>
<evidence type="ECO:0000256" key="8">
    <source>
        <dbReference type="ARBA" id="ARBA00023136"/>
    </source>
</evidence>
<dbReference type="RefSeq" id="WP_182659425.1">
    <property type="nucleotide sequence ID" value="NZ_BAAAQG010000021.1"/>
</dbReference>
<comment type="similarity">
    <text evidence="2">Belongs to the monovalent cation:proton antiporter 2 (CPA2) transporter (TC 2.A.37) family.</text>
</comment>
<keyword evidence="7" id="KW-0406">Ion transport</keyword>
<evidence type="ECO:0000256" key="6">
    <source>
        <dbReference type="ARBA" id="ARBA00022989"/>
    </source>
</evidence>
<feature type="transmembrane region" description="Helical" evidence="10">
    <location>
        <begin position="63"/>
        <end position="85"/>
    </location>
</feature>
<comment type="caution">
    <text evidence="12">The sequence shown here is derived from an EMBL/GenBank/DDBJ whole genome shotgun (WGS) entry which is preliminary data.</text>
</comment>
<dbReference type="PANTHER" id="PTHR43562">
    <property type="entry name" value="NAPA-TYPE SODIUM/HYDROGEN ANTIPORTER"/>
    <property type="match status" value="1"/>
</dbReference>
<accession>A0ABP4VC99</accession>
<evidence type="ECO:0000256" key="5">
    <source>
        <dbReference type="ARBA" id="ARBA00022692"/>
    </source>
</evidence>
<feature type="transmembrane region" description="Helical" evidence="10">
    <location>
        <begin position="357"/>
        <end position="376"/>
    </location>
</feature>
<feature type="transmembrane region" description="Helical" evidence="10">
    <location>
        <begin position="38"/>
        <end position="57"/>
    </location>
</feature>
<dbReference type="Gene3D" id="1.20.1530.20">
    <property type="match status" value="1"/>
</dbReference>
<gene>
    <name evidence="12" type="ORF">GCM10009831_31920</name>
</gene>
<dbReference type="PANTHER" id="PTHR43562:SF1">
    <property type="entry name" value="NA(+)_H(+) ANTIPORTER YJBQ-RELATED"/>
    <property type="match status" value="1"/>
</dbReference>
<feature type="transmembrane region" description="Helical" evidence="10">
    <location>
        <begin position="279"/>
        <end position="303"/>
    </location>
</feature>
<keyword evidence="4" id="KW-0050">Antiport</keyword>
<dbReference type="Proteomes" id="UP001500383">
    <property type="component" value="Unassembled WGS sequence"/>
</dbReference>
<feature type="region of interest" description="Disordered" evidence="9">
    <location>
        <begin position="413"/>
        <end position="442"/>
    </location>
</feature>
<feature type="transmembrane region" description="Helical" evidence="10">
    <location>
        <begin position="225"/>
        <end position="258"/>
    </location>
</feature>
<evidence type="ECO:0000256" key="2">
    <source>
        <dbReference type="ARBA" id="ARBA00005551"/>
    </source>
</evidence>
<organism evidence="12 13">
    <name type="scientific">Dietzia cercidiphylli</name>
    <dbReference type="NCBI Taxonomy" id="498199"/>
    <lineage>
        <taxon>Bacteria</taxon>
        <taxon>Bacillati</taxon>
        <taxon>Actinomycetota</taxon>
        <taxon>Actinomycetes</taxon>
        <taxon>Mycobacteriales</taxon>
        <taxon>Dietziaceae</taxon>
        <taxon>Dietzia</taxon>
    </lineage>
</organism>
<feature type="transmembrane region" description="Helical" evidence="10">
    <location>
        <begin position="184"/>
        <end position="205"/>
    </location>
</feature>
<evidence type="ECO:0000256" key="1">
    <source>
        <dbReference type="ARBA" id="ARBA00004141"/>
    </source>
</evidence>
<proteinExistence type="inferred from homology"/>
<keyword evidence="13" id="KW-1185">Reference proteome</keyword>
<evidence type="ECO:0000256" key="9">
    <source>
        <dbReference type="SAM" id="MobiDB-lite"/>
    </source>
</evidence>
<keyword evidence="5 10" id="KW-0812">Transmembrane</keyword>
<dbReference type="Pfam" id="PF00999">
    <property type="entry name" value="Na_H_Exchanger"/>
    <property type="match status" value="1"/>
</dbReference>
<name>A0ABP4VC99_9ACTN</name>
<evidence type="ECO:0000256" key="4">
    <source>
        <dbReference type="ARBA" id="ARBA00022449"/>
    </source>
</evidence>
<feature type="transmembrane region" description="Helical" evidence="10">
    <location>
        <begin position="315"/>
        <end position="337"/>
    </location>
</feature>
<evidence type="ECO:0000313" key="13">
    <source>
        <dbReference type="Proteomes" id="UP001500383"/>
    </source>
</evidence>
<keyword evidence="6 10" id="KW-1133">Transmembrane helix</keyword>
<evidence type="ECO:0000256" key="7">
    <source>
        <dbReference type="ARBA" id="ARBA00023065"/>
    </source>
</evidence>
<protein>
    <submittedName>
        <fullName evidence="12">Cation:proton antiporter</fullName>
    </submittedName>
</protein>
<feature type="transmembrane region" description="Helical" evidence="10">
    <location>
        <begin position="15"/>
        <end position="31"/>
    </location>
</feature>
<evidence type="ECO:0000313" key="12">
    <source>
        <dbReference type="EMBL" id="GAA1719479.1"/>
    </source>
</evidence>
<keyword evidence="3" id="KW-0813">Transport</keyword>
<dbReference type="InterPro" id="IPR006153">
    <property type="entry name" value="Cation/H_exchanger_TM"/>
</dbReference>